<dbReference type="Proteomes" id="UP000187209">
    <property type="component" value="Unassembled WGS sequence"/>
</dbReference>
<feature type="coiled-coil region" evidence="1">
    <location>
        <begin position="663"/>
        <end position="690"/>
    </location>
</feature>
<dbReference type="EMBL" id="MPUH01000424">
    <property type="protein sequence ID" value="OMJ80425.1"/>
    <property type="molecule type" value="Genomic_DNA"/>
</dbReference>
<evidence type="ECO:0000313" key="3">
    <source>
        <dbReference type="Proteomes" id="UP000187209"/>
    </source>
</evidence>
<feature type="coiled-coil region" evidence="1">
    <location>
        <begin position="489"/>
        <end position="588"/>
    </location>
</feature>
<dbReference type="AlphaFoldDB" id="A0A1R2BV20"/>
<accession>A0A1R2BV20</accession>
<comment type="caution">
    <text evidence="2">The sequence shown here is derived from an EMBL/GenBank/DDBJ whole genome shotgun (WGS) entry which is preliminary data.</text>
</comment>
<reference evidence="2 3" key="1">
    <citation type="submission" date="2016-11" db="EMBL/GenBank/DDBJ databases">
        <title>The macronuclear genome of Stentor coeruleus: a giant cell with tiny introns.</title>
        <authorList>
            <person name="Slabodnick M."/>
            <person name="Ruby J.G."/>
            <person name="Reiff S.B."/>
            <person name="Swart E.C."/>
            <person name="Gosai S."/>
            <person name="Prabakaran S."/>
            <person name="Witkowska E."/>
            <person name="Larue G.E."/>
            <person name="Fisher S."/>
            <person name="Freeman R.M."/>
            <person name="Gunawardena J."/>
            <person name="Chu W."/>
            <person name="Stover N.A."/>
            <person name="Gregory B.D."/>
            <person name="Nowacki M."/>
            <person name="Derisi J."/>
            <person name="Roy S.W."/>
            <person name="Marshall W.F."/>
            <person name="Sood P."/>
        </authorList>
    </citation>
    <scope>NUCLEOTIDE SEQUENCE [LARGE SCALE GENOMIC DNA]</scope>
    <source>
        <strain evidence="2">WM001</strain>
    </source>
</reference>
<feature type="coiled-coil region" evidence="1">
    <location>
        <begin position="194"/>
        <end position="224"/>
    </location>
</feature>
<protein>
    <submittedName>
        <fullName evidence="2">Uncharacterized protein</fullName>
    </submittedName>
</protein>
<evidence type="ECO:0000256" key="1">
    <source>
        <dbReference type="SAM" id="Coils"/>
    </source>
</evidence>
<sequence>MISEETMFLVCWANDKSQNEKSPIKWLQNSHDGIQEMWNFIINCSSGDFFLRLLSEINPNYFHIPYASEIISDLFKQISKFFEDHFLNSQEYCIRLSSIINLELGKIELLETIFLISFITSLYQESCLFSETLCYDRNLPKVLKLSFSILLKAINKLKILESNPTTIKPSQSIKNPHRISKTCNGKRRRQEELLDELEVQRSTIFKLKKKLKEKEEELETLVISSNNIGHIEKFDIKVFTKMRVLEETLWKNREAFDDKNKKIHELTNEIHKLEDQIDLIKYDKEKLEIAYEKLQSYVVKIDNYQKIEKENTELKKKLKESYHDKETLLIEINYLKVNKKRAEMLENQISSLHNEKYEITKELSDLKTNFNKLKEHHIQQSQLLSQIPILKEEISFLKNQNNTSTLSSQRTSIAEENEKSLFVEELECKIETLNRDNKQLTISIQEKENLLNLLQQMQTLGTSSELSMLRQSKLEYELYEHKLNSAITIEDLKKQKNCMEEIVEDIKIQKKIVENELEESKNEVKNTQKKIEELNRLMENLRNENIKLREINTKLRIANESKLAMKNNENIVLEYEKLKNEYSETLQLNCSLKAENKYLEESIEKKRKKANLQVRGSQGNKGNNSFNEAVNGLDELQRLLESFNVCEEIRDKILNVKEKILGLNCIDNDKESYENIINELKNKMNIEASKKYDAERKCLNLIRHMRDLEGYRQ</sequence>
<gene>
    <name evidence="2" type="ORF">SteCoe_19330</name>
</gene>
<evidence type="ECO:0000313" key="2">
    <source>
        <dbReference type="EMBL" id="OMJ80425.1"/>
    </source>
</evidence>
<proteinExistence type="predicted"/>
<keyword evidence="3" id="KW-1185">Reference proteome</keyword>
<organism evidence="2 3">
    <name type="scientific">Stentor coeruleus</name>
    <dbReference type="NCBI Taxonomy" id="5963"/>
    <lineage>
        <taxon>Eukaryota</taxon>
        <taxon>Sar</taxon>
        <taxon>Alveolata</taxon>
        <taxon>Ciliophora</taxon>
        <taxon>Postciliodesmatophora</taxon>
        <taxon>Heterotrichea</taxon>
        <taxon>Heterotrichida</taxon>
        <taxon>Stentoridae</taxon>
        <taxon>Stentor</taxon>
    </lineage>
</organism>
<feature type="coiled-coil region" evidence="1">
    <location>
        <begin position="423"/>
        <end position="457"/>
    </location>
</feature>
<name>A0A1R2BV20_9CILI</name>
<keyword evidence="1" id="KW-0175">Coiled coil</keyword>
<feature type="coiled-coil region" evidence="1">
    <location>
        <begin position="256"/>
        <end position="362"/>
    </location>
</feature>